<name>A0AAE1HIL4_9NEOP</name>
<evidence type="ECO:0000313" key="2">
    <source>
        <dbReference type="EMBL" id="KAK3921869.1"/>
    </source>
</evidence>
<comment type="caution">
    <text evidence="2">The sequence shown here is derived from an EMBL/GenBank/DDBJ whole genome shotgun (WGS) entry which is preliminary data.</text>
</comment>
<gene>
    <name evidence="2" type="ORF">KUF71_011045</name>
</gene>
<feature type="region of interest" description="Disordered" evidence="1">
    <location>
        <begin position="1"/>
        <end position="44"/>
    </location>
</feature>
<keyword evidence="3" id="KW-1185">Reference proteome</keyword>
<proteinExistence type="predicted"/>
<dbReference type="AlphaFoldDB" id="A0AAE1HIL4"/>
<evidence type="ECO:0000256" key="1">
    <source>
        <dbReference type="SAM" id="MobiDB-lite"/>
    </source>
</evidence>
<dbReference type="Proteomes" id="UP001219518">
    <property type="component" value="Unassembled WGS sequence"/>
</dbReference>
<sequence length="225" mass="25403">MTGQWEVEARQDDRGGEKQKEKFLRKSKRTQDLNPGSATPGTSLCRHDYDAMVQVGFPLGVTLRRAYIVTNLKKKKKRKEEEVTDYPTLPYPTLPYPTLPYPTLPYPTLPYPTLPYPTLPTLLRDWTAPRSASCTLHASHHFHSQHYTTAVMEDKRRSDTFKSPSNLLLSGARGGFSLDDIGSGALLVPVTENSPAVLTSGLVNTRMRASGVWHRFFHQWDCLIC</sequence>
<reference evidence="2" key="1">
    <citation type="submission" date="2021-07" db="EMBL/GenBank/DDBJ databases">
        <authorList>
            <person name="Catto M.A."/>
            <person name="Jacobson A."/>
            <person name="Kennedy G."/>
            <person name="Labadie P."/>
            <person name="Hunt B.G."/>
            <person name="Srinivasan R."/>
        </authorList>
    </citation>
    <scope>NUCLEOTIDE SEQUENCE</scope>
    <source>
        <strain evidence="2">PL_HMW_Pooled</strain>
        <tissue evidence="2">Head</tissue>
    </source>
</reference>
<reference evidence="2" key="2">
    <citation type="journal article" date="2023" name="BMC Genomics">
        <title>Pest status, molecular evolution, and epigenetic factors derived from the genome assembly of Frankliniella fusca, a thysanopteran phytovirus vector.</title>
        <authorList>
            <person name="Catto M.A."/>
            <person name="Labadie P.E."/>
            <person name="Jacobson A.L."/>
            <person name="Kennedy G.G."/>
            <person name="Srinivasan R."/>
            <person name="Hunt B.G."/>
        </authorList>
    </citation>
    <scope>NUCLEOTIDE SEQUENCE</scope>
    <source>
        <strain evidence="2">PL_HMW_Pooled</strain>
    </source>
</reference>
<evidence type="ECO:0000313" key="3">
    <source>
        <dbReference type="Proteomes" id="UP001219518"/>
    </source>
</evidence>
<feature type="compositionally biased region" description="Polar residues" evidence="1">
    <location>
        <begin position="32"/>
        <end position="42"/>
    </location>
</feature>
<feature type="compositionally biased region" description="Basic and acidic residues" evidence="1">
    <location>
        <begin position="7"/>
        <end position="24"/>
    </location>
</feature>
<dbReference type="EMBL" id="JAHWGI010001056">
    <property type="protein sequence ID" value="KAK3921869.1"/>
    <property type="molecule type" value="Genomic_DNA"/>
</dbReference>
<organism evidence="2 3">
    <name type="scientific">Frankliniella fusca</name>
    <dbReference type="NCBI Taxonomy" id="407009"/>
    <lineage>
        <taxon>Eukaryota</taxon>
        <taxon>Metazoa</taxon>
        <taxon>Ecdysozoa</taxon>
        <taxon>Arthropoda</taxon>
        <taxon>Hexapoda</taxon>
        <taxon>Insecta</taxon>
        <taxon>Pterygota</taxon>
        <taxon>Neoptera</taxon>
        <taxon>Paraneoptera</taxon>
        <taxon>Thysanoptera</taxon>
        <taxon>Terebrantia</taxon>
        <taxon>Thripoidea</taxon>
        <taxon>Thripidae</taxon>
        <taxon>Frankliniella</taxon>
    </lineage>
</organism>
<accession>A0AAE1HIL4</accession>
<protein>
    <submittedName>
        <fullName evidence="2">RNA-binding protein 12</fullName>
    </submittedName>
</protein>